<dbReference type="EMBL" id="AFBI03000015">
    <property type="protein sequence ID" value="EJW04674.1"/>
    <property type="molecule type" value="Genomic_DNA"/>
</dbReference>
<dbReference type="Proteomes" id="UP000003163">
    <property type="component" value="Unassembled WGS sequence"/>
</dbReference>
<evidence type="ECO:0000313" key="1">
    <source>
        <dbReference type="EMBL" id="EJW04674.1"/>
    </source>
</evidence>
<gene>
    <name evidence="1" type="ORF">EDEG_01122</name>
</gene>
<protein>
    <submittedName>
        <fullName evidence="1">Uncharacterized protein</fullName>
    </submittedName>
</protein>
<dbReference type="HOGENOM" id="CLU_2250091_0_0_1"/>
<reference evidence="2" key="2">
    <citation type="submission" date="2015-07" db="EMBL/GenBank/DDBJ databases">
        <title>Contrasting host-pathogen interactions and genome evolution in two generalist and specialist microsporidian pathogens of mosquitoes.</title>
        <authorList>
            <consortium name="The Broad Institute Genomics Platform"/>
            <consortium name="The Broad Institute Genome Sequencing Center for Infectious Disease"/>
            <person name="Cuomo C.A."/>
            <person name="Sanscrainte N.D."/>
            <person name="Goldberg J.M."/>
            <person name="Heiman D."/>
            <person name="Young S."/>
            <person name="Zeng Q."/>
            <person name="Becnel J.J."/>
            <person name="Birren B.W."/>
        </authorList>
    </citation>
    <scope>NUCLEOTIDE SEQUENCE [LARGE SCALE GENOMIC DNA]</scope>
    <source>
        <strain evidence="2">USNM 41457</strain>
    </source>
</reference>
<dbReference type="InParanoid" id="J9DB03"/>
<sequence length="104" mass="12842">MKLVNKSINTPFFAKKVGFDDLFIFFYCIHKRHTIINSNIFIEIKIYLTNKNIKILTNRFLLIYYHCHLLKLSDFFNTHLKKFEIFLPTKFFKYFIKYVYHFLN</sequence>
<proteinExistence type="predicted"/>
<dbReference type="VEuPathDB" id="MicrosporidiaDB:EDEG_01122"/>
<keyword evidence="2" id="KW-1185">Reference proteome</keyword>
<comment type="caution">
    <text evidence="1">The sequence shown here is derived from an EMBL/GenBank/DDBJ whole genome shotgun (WGS) entry which is preliminary data.</text>
</comment>
<reference evidence="1 2" key="1">
    <citation type="submission" date="2011-08" db="EMBL/GenBank/DDBJ databases">
        <authorList>
            <person name="Liu Z.J."/>
            <person name="Shi F.L."/>
            <person name="Lu J.Q."/>
            <person name="Li M."/>
            <person name="Wang Z.L."/>
        </authorList>
    </citation>
    <scope>NUCLEOTIDE SEQUENCE [LARGE SCALE GENOMIC DNA]</scope>
    <source>
        <strain evidence="1 2">USNM 41457</strain>
    </source>
</reference>
<accession>J9DB03</accession>
<name>J9DB03_EDHAE</name>
<organism evidence="1 2">
    <name type="scientific">Edhazardia aedis (strain USNM 41457)</name>
    <name type="common">Microsporidian parasite</name>
    <dbReference type="NCBI Taxonomy" id="1003232"/>
    <lineage>
        <taxon>Eukaryota</taxon>
        <taxon>Fungi</taxon>
        <taxon>Fungi incertae sedis</taxon>
        <taxon>Microsporidia</taxon>
        <taxon>Edhazardia</taxon>
    </lineage>
</organism>
<evidence type="ECO:0000313" key="2">
    <source>
        <dbReference type="Proteomes" id="UP000003163"/>
    </source>
</evidence>
<dbReference type="AlphaFoldDB" id="J9DB03"/>